<name>A0A3G4ZUP1_9VIRU</name>
<protein>
    <submittedName>
        <fullName evidence="1">Uncharacterized protein</fullName>
    </submittedName>
</protein>
<reference evidence="1" key="1">
    <citation type="submission" date="2018-10" db="EMBL/GenBank/DDBJ databases">
        <title>Hidden diversity of soil giant viruses.</title>
        <authorList>
            <person name="Schulz F."/>
            <person name="Alteio L."/>
            <person name="Goudeau D."/>
            <person name="Ryan E.M."/>
            <person name="Malmstrom R.R."/>
            <person name="Blanchard J."/>
            <person name="Woyke T."/>
        </authorList>
    </citation>
    <scope>NUCLEOTIDE SEQUENCE</scope>
    <source>
        <strain evidence="1">EDV1</strain>
    </source>
</reference>
<accession>A0A3G4ZUP1</accession>
<proteinExistence type="predicted"/>
<gene>
    <name evidence="1" type="ORF">Edafosvirus20_17</name>
</gene>
<sequence length="180" mass="20882">MTDMNEYFLKILHNFQEQFKFIEENLYVIYEHKLEIGYKSIQDFKDFCLGSINEALSKKDQESITQLKTDVNLINVLCDSIKTFQDSTKSKDYVHIKKMLLTLNRLRLTSTIIDNDGQIYNISSSPVVNNTHILNVVRVEKNIIYKCKHVSDEDAKSCHQNIINLIKKSKIGEIQCVGNC</sequence>
<organism evidence="1">
    <name type="scientific">Edafosvirus sp</name>
    <dbReference type="NCBI Taxonomy" id="2487765"/>
    <lineage>
        <taxon>Viruses</taxon>
        <taxon>Varidnaviria</taxon>
        <taxon>Bamfordvirae</taxon>
        <taxon>Nucleocytoviricota</taxon>
        <taxon>Megaviricetes</taxon>
        <taxon>Imitervirales</taxon>
        <taxon>Mimiviridae</taxon>
        <taxon>Klosneuvirinae</taxon>
    </lineage>
</organism>
<dbReference type="EMBL" id="MK072085">
    <property type="protein sequence ID" value="AYV78617.1"/>
    <property type="molecule type" value="Genomic_DNA"/>
</dbReference>
<evidence type="ECO:0000313" key="1">
    <source>
        <dbReference type="EMBL" id="AYV78617.1"/>
    </source>
</evidence>